<proteinExistence type="predicted"/>
<dbReference type="Pfam" id="PF01418">
    <property type="entry name" value="HTH_6"/>
    <property type="match status" value="1"/>
</dbReference>
<accession>A0A117KVK7</accession>
<reference evidence="6 7" key="1">
    <citation type="journal article" date="2018" name="Nat. Biotechnol.">
        <title>A standardized bacterial taxonomy based on genome phylogeny substantially revises the tree of life.</title>
        <authorList>
            <person name="Parks D.H."/>
            <person name="Chuvochina M."/>
            <person name="Waite D.W."/>
            <person name="Rinke C."/>
            <person name="Skarshewski A."/>
            <person name="Chaumeil P.A."/>
            <person name="Hugenholtz P."/>
        </authorList>
    </citation>
    <scope>NUCLEOTIDE SEQUENCE [LARGE SCALE GENOMIC DNA]</scope>
    <source>
        <strain evidence="6">UBA12544</strain>
    </source>
</reference>
<sequence length="247" mass="27127">MNLTITELAEKSGTSEAAVVRLCKSLGYKGFQEFKIKAAQDVIQPSRQVHEAIERDDDLPTIKKKVFNAHIQTLIDTLEILNDEDFEKAVDLIANANRLEFYGEGGSGVVALDAQHKFLKIGLKSFASIDSNLQAMLASLLQKGDVVVGISHSGASRNLIESLEIAKKMGASIIAITNYSKSPILKVSDVVLFTISKETAFKSYAMSSRIAELAIIDALVMGVAFKHYEESFKNIQKTRDATLPKKY</sequence>
<protein>
    <submittedName>
        <fullName evidence="6">RpiR family transcriptional regulator</fullName>
    </submittedName>
</protein>
<dbReference type="InterPro" id="IPR047640">
    <property type="entry name" value="RpiR-like"/>
</dbReference>
<gene>
    <name evidence="6" type="ORF">DEA61_09275</name>
</gene>
<dbReference type="InterPro" id="IPR001347">
    <property type="entry name" value="SIS_dom"/>
</dbReference>
<dbReference type="AlphaFoldDB" id="A0A117KVK7"/>
<dbReference type="PANTHER" id="PTHR30514:SF1">
    <property type="entry name" value="HTH-TYPE TRANSCRIPTIONAL REGULATOR HEXR-RELATED"/>
    <property type="match status" value="1"/>
</dbReference>
<dbReference type="GO" id="GO:0003677">
    <property type="term" value="F:DNA binding"/>
    <property type="evidence" value="ECO:0007669"/>
    <property type="project" value="UniProtKB-KW"/>
</dbReference>
<evidence type="ECO:0000256" key="3">
    <source>
        <dbReference type="ARBA" id="ARBA00023163"/>
    </source>
</evidence>
<dbReference type="GO" id="GO:0097367">
    <property type="term" value="F:carbohydrate derivative binding"/>
    <property type="evidence" value="ECO:0007669"/>
    <property type="project" value="InterPro"/>
</dbReference>
<evidence type="ECO:0000313" key="6">
    <source>
        <dbReference type="EMBL" id="HBT49977.1"/>
    </source>
</evidence>
<dbReference type="RefSeq" id="WP_425305496.1">
    <property type="nucleotide sequence ID" value="NZ_DOLB01000139.1"/>
</dbReference>
<keyword evidence="1" id="KW-0805">Transcription regulation</keyword>
<dbReference type="PROSITE" id="PS51464">
    <property type="entry name" value="SIS"/>
    <property type="match status" value="1"/>
</dbReference>
<evidence type="ECO:0000313" key="7">
    <source>
        <dbReference type="Proteomes" id="UP000264445"/>
    </source>
</evidence>
<dbReference type="CDD" id="cd05013">
    <property type="entry name" value="SIS_RpiR"/>
    <property type="match status" value="1"/>
</dbReference>
<dbReference type="InterPro" id="IPR046348">
    <property type="entry name" value="SIS_dom_sf"/>
</dbReference>
<dbReference type="InterPro" id="IPR035472">
    <property type="entry name" value="RpiR-like_SIS"/>
</dbReference>
<feature type="domain" description="HTH rpiR-type" evidence="4">
    <location>
        <begin position="1"/>
        <end position="45"/>
    </location>
</feature>
<dbReference type="SUPFAM" id="SSF46689">
    <property type="entry name" value="Homeodomain-like"/>
    <property type="match status" value="1"/>
</dbReference>
<dbReference type="Proteomes" id="UP000264445">
    <property type="component" value="Unassembled WGS sequence"/>
</dbReference>
<dbReference type="Pfam" id="PF01380">
    <property type="entry name" value="SIS"/>
    <property type="match status" value="1"/>
</dbReference>
<dbReference type="PANTHER" id="PTHR30514">
    <property type="entry name" value="GLUCOKINASE"/>
    <property type="match status" value="1"/>
</dbReference>
<comment type="caution">
    <text evidence="6">The sequence shown here is derived from an EMBL/GenBank/DDBJ whole genome shotgun (WGS) entry which is preliminary data.</text>
</comment>
<dbReference type="InterPro" id="IPR009057">
    <property type="entry name" value="Homeodomain-like_sf"/>
</dbReference>
<evidence type="ECO:0000259" key="4">
    <source>
        <dbReference type="PROSITE" id="PS51071"/>
    </source>
</evidence>
<evidence type="ECO:0000256" key="2">
    <source>
        <dbReference type="ARBA" id="ARBA00023125"/>
    </source>
</evidence>
<dbReference type="PROSITE" id="PS51071">
    <property type="entry name" value="HTH_RPIR"/>
    <property type="match status" value="1"/>
</dbReference>
<feature type="domain" description="SIS" evidence="5">
    <location>
        <begin position="89"/>
        <end position="229"/>
    </location>
</feature>
<dbReference type="InterPro" id="IPR036388">
    <property type="entry name" value="WH-like_DNA-bd_sf"/>
</dbReference>
<dbReference type="Gene3D" id="1.10.10.10">
    <property type="entry name" value="Winged helix-like DNA-binding domain superfamily/Winged helix DNA-binding domain"/>
    <property type="match status" value="1"/>
</dbReference>
<evidence type="ECO:0000259" key="5">
    <source>
        <dbReference type="PROSITE" id="PS51464"/>
    </source>
</evidence>
<dbReference type="GO" id="GO:0003700">
    <property type="term" value="F:DNA-binding transcription factor activity"/>
    <property type="evidence" value="ECO:0007669"/>
    <property type="project" value="InterPro"/>
</dbReference>
<keyword evidence="2" id="KW-0238">DNA-binding</keyword>
<dbReference type="InterPro" id="IPR000281">
    <property type="entry name" value="HTH_RpiR"/>
</dbReference>
<dbReference type="Gene3D" id="3.40.50.10490">
    <property type="entry name" value="Glucose-6-phosphate isomerase like protein, domain 1"/>
    <property type="match status" value="1"/>
</dbReference>
<evidence type="ECO:0000256" key="1">
    <source>
        <dbReference type="ARBA" id="ARBA00023015"/>
    </source>
</evidence>
<keyword evidence="3" id="KW-0804">Transcription</keyword>
<name>A0A117KVK7_9THEO</name>
<dbReference type="SUPFAM" id="SSF53697">
    <property type="entry name" value="SIS domain"/>
    <property type="match status" value="1"/>
</dbReference>
<organism evidence="6 7">
    <name type="scientific">Caldanaerobacter subterraneus</name>
    <dbReference type="NCBI Taxonomy" id="911092"/>
    <lineage>
        <taxon>Bacteria</taxon>
        <taxon>Bacillati</taxon>
        <taxon>Bacillota</taxon>
        <taxon>Clostridia</taxon>
        <taxon>Thermoanaerobacterales</taxon>
        <taxon>Thermoanaerobacteraceae</taxon>
        <taxon>Caldanaerobacter</taxon>
    </lineage>
</organism>
<dbReference type="EMBL" id="DOLB01000139">
    <property type="protein sequence ID" value="HBT49977.1"/>
    <property type="molecule type" value="Genomic_DNA"/>
</dbReference>
<dbReference type="GO" id="GO:1901135">
    <property type="term" value="P:carbohydrate derivative metabolic process"/>
    <property type="evidence" value="ECO:0007669"/>
    <property type="project" value="InterPro"/>
</dbReference>